<accession>A0A060HIN0</accession>
<dbReference type="SUPFAM" id="SSF46785">
    <property type="entry name" value="Winged helix' DNA-binding domain"/>
    <property type="match status" value="1"/>
</dbReference>
<dbReference type="HOGENOM" id="CLU_159725_0_0_2"/>
<dbReference type="RefSeq" id="WP_309568975.1">
    <property type="nucleotide sequence ID" value="NZ_CP007536.1"/>
</dbReference>
<dbReference type="InterPro" id="IPR038723">
    <property type="entry name" value="ArnR1-like_HTH"/>
</dbReference>
<protein>
    <recommendedName>
        <fullName evidence="1">ArnR1-like winged helix-turn-helix domain-containing protein</fullName>
    </recommendedName>
</protein>
<dbReference type="Pfam" id="PF14947">
    <property type="entry name" value="HTH_45"/>
    <property type="match status" value="1"/>
</dbReference>
<evidence type="ECO:0000259" key="1">
    <source>
        <dbReference type="Pfam" id="PF14947"/>
    </source>
</evidence>
<dbReference type="KEGG" id="nvn:NVIE_011520"/>
<dbReference type="InterPro" id="IPR036390">
    <property type="entry name" value="WH_DNA-bd_sf"/>
</dbReference>
<dbReference type="Gene3D" id="1.10.10.10">
    <property type="entry name" value="Winged helix-like DNA-binding domain superfamily/Winged helix DNA-binding domain"/>
    <property type="match status" value="1"/>
</dbReference>
<dbReference type="GeneID" id="74946411"/>
<reference evidence="2 3" key="1">
    <citation type="journal article" date="2014" name="Int. J. Syst. Evol. Microbiol.">
        <title>Nitrososphaera viennensis gen. nov., sp. nov., an aerobic and mesophilic, ammonia-oxidizing archaeon from soil and a member of the archaeal phylum Thaumarchaeota.</title>
        <authorList>
            <person name="Stieglmeier M."/>
            <person name="Klingl A."/>
            <person name="Alves R.J."/>
            <person name="Rittmann S.K."/>
            <person name="Melcher M."/>
            <person name="Leisch N."/>
            <person name="Schleper C."/>
        </authorList>
    </citation>
    <scope>NUCLEOTIDE SEQUENCE [LARGE SCALE GENOMIC DNA]</scope>
    <source>
        <strain evidence="2">EN76</strain>
    </source>
</reference>
<proteinExistence type="predicted"/>
<feature type="domain" description="ArnR1-like winged helix-turn-helix" evidence="1">
    <location>
        <begin position="31"/>
        <end position="103"/>
    </location>
</feature>
<name>A0A060HIN0_9ARCH</name>
<dbReference type="AlphaFoldDB" id="A0A060HIN0"/>
<evidence type="ECO:0000313" key="3">
    <source>
        <dbReference type="Proteomes" id="UP000027093"/>
    </source>
</evidence>
<dbReference type="InterPro" id="IPR036388">
    <property type="entry name" value="WH-like_DNA-bd_sf"/>
</dbReference>
<gene>
    <name evidence="2" type="ORF">NVIE_011520</name>
</gene>
<organism evidence="2 3">
    <name type="scientific">Nitrososphaera viennensis EN76</name>
    <dbReference type="NCBI Taxonomy" id="926571"/>
    <lineage>
        <taxon>Archaea</taxon>
        <taxon>Nitrososphaerota</taxon>
        <taxon>Nitrososphaeria</taxon>
        <taxon>Nitrososphaerales</taxon>
        <taxon>Nitrososphaeraceae</taxon>
        <taxon>Nitrososphaera</taxon>
    </lineage>
</organism>
<dbReference type="EMBL" id="CP007536">
    <property type="protein sequence ID" value="AIC15383.1"/>
    <property type="molecule type" value="Genomic_DNA"/>
</dbReference>
<evidence type="ECO:0000313" key="2">
    <source>
        <dbReference type="EMBL" id="AIC15383.1"/>
    </source>
</evidence>
<dbReference type="Proteomes" id="UP000027093">
    <property type="component" value="Chromosome"/>
</dbReference>
<keyword evidence="3" id="KW-1185">Reference proteome</keyword>
<sequence>MEKKKRDVTSFHPFLDHSFKLLLYSYFMRYRSRMDIASAILDVAKDGALKTAIMYKAYMSFPQLNEYLELLLSNGLLEYVPEQKMYHTTRKGKRFLDNYGEVGRALLPKENNKNAAMAEA</sequence>